<evidence type="ECO:0000313" key="2">
    <source>
        <dbReference type="EMBL" id="CAG8837611.1"/>
    </source>
</evidence>
<dbReference type="Proteomes" id="UP000789759">
    <property type="component" value="Unassembled WGS sequence"/>
</dbReference>
<evidence type="ECO:0000313" key="3">
    <source>
        <dbReference type="Proteomes" id="UP000789759"/>
    </source>
</evidence>
<gene>
    <name evidence="2" type="ORF">CPELLU_LOCUS21584</name>
</gene>
<dbReference type="Pfam" id="PF05699">
    <property type="entry name" value="Dimer_Tnp_hAT"/>
    <property type="match status" value="1"/>
</dbReference>
<organism evidence="2 3">
    <name type="scientific">Cetraspora pellucida</name>
    <dbReference type="NCBI Taxonomy" id="1433469"/>
    <lineage>
        <taxon>Eukaryota</taxon>
        <taxon>Fungi</taxon>
        <taxon>Fungi incertae sedis</taxon>
        <taxon>Mucoromycota</taxon>
        <taxon>Glomeromycotina</taxon>
        <taxon>Glomeromycetes</taxon>
        <taxon>Diversisporales</taxon>
        <taxon>Gigasporaceae</taxon>
        <taxon>Cetraspora</taxon>
    </lineage>
</organism>
<comment type="caution">
    <text evidence="2">The sequence shown here is derived from an EMBL/GenBank/DDBJ whole genome shotgun (WGS) entry which is preliminary data.</text>
</comment>
<dbReference type="EMBL" id="CAJVQA010081972">
    <property type="protein sequence ID" value="CAG8837611.1"/>
    <property type="molecule type" value="Genomic_DNA"/>
</dbReference>
<accession>A0A9N9PJ08</accession>
<evidence type="ECO:0000259" key="1">
    <source>
        <dbReference type="Pfam" id="PF05699"/>
    </source>
</evidence>
<dbReference type="AlphaFoldDB" id="A0A9N9PJ08"/>
<dbReference type="OrthoDB" id="2016758at2759"/>
<reference evidence="2" key="1">
    <citation type="submission" date="2021-06" db="EMBL/GenBank/DDBJ databases">
        <authorList>
            <person name="Kallberg Y."/>
            <person name="Tangrot J."/>
            <person name="Rosling A."/>
        </authorList>
    </citation>
    <scope>NUCLEOTIDE SEQUENCE</scope>
    <source>
        <strain evidence="2">FL966</strain>
    </source>
</reference>
<name>A0A9N9PJ08_9GLOM</name>
<dbReference type="PANTHER" id="PTHR46880">
    <property type="entry name" value="RAS-ASSOCIATING DOMAIN-CONTAINING PROTEIN"/>
    <property type="match status" value="1"/>
</dbReference>
<dbReference type="PANTHER" id="PTHR46880:SF5">
    <property type="entry name" value="DUF4371 DOMAIN-CONTAINING PROTEIN"/>
    <property type="match status" value="1"/>
</dbReference>
<feature type="non-terminal residue" evidence="2">
    <location>
        <position position="85"/>
    </location>
</feature>
<feature type="non-terminal residue" evidence="2">
    <location>
        <position position="1"/>
    </location>
</feature>
<dbReference type="InterPro" id="IPR008906">
    <property type="entry name" value="HATC_C_dom"/>
</dbReference>
<dbReference type="GO" id="GO:0046983">
    <property type="term" value="F:protein dimerization activity"/>
    <property type="evidence" value="ECO:0007669"/>
    <property type="project" value="InterPro"/>
</dbReference>
<dbReference type="InterPro" id="IPR012337">
    <property type="entry name" value="RNaseH-like_sf"/>
</dbReference>
<proteinExistence type="predicted"/>
<sequence length="85" mass="10334">NLLPIIFDQHYNFYPNIIKLLEIVYSIPFSSVEYERGFSKQNLIKIDIRNRLRNNNLYLFLSLSLVNKNFKDFDYEKALKIWLNM</sequence>
<keyword evidence="3" id="KW-1185">Reference proteome</keyword>
<dbReference type="SUPFAM" id="SSF53098">
    <property type="entry name" value="Ribonuclease H-like"/>
    <property type="match status" value="1"/>
</dbReference>
<protein>
    <submittedName>
        <fullName evidence="2">21125_t:CDS:1</fullName>
    </submittedName>
</protein>
<feature type="domain" description="HAT C-terminal dimerisation" evidence="1">
    <location>
        <begin position="8"/>
        <end position="57"/>
    </location>
</feature>